<dbReference type="InterPro" id="IPR003477">
    <property type="entry name" value="PemK-like"/>
</dbReference>
<accession>A0A919K078</accession>
<dbReference type="EMBL" id="BOMV01000059">
    <property type="protein sequence ID" value="GIE97918.1"/>
    <property type="molecule type" value="Genomic_DNA"/>
</dbReference>
<dbReference type="SUPFAM" id="SSF50118">
    <property type="entry name" value="Cell growth inhibitor/plasmid maintenance toxic component"/>
    <property type="match status" value="1"/>
</dbReference>
<dbReference type="Gene3D" id="2.30.30.110">
    <property type="match status" value="1"/>
</dbReference>
<comment type="similarity">
    <text evidence="1">Belongs to the PemK/MazF family.</text>
</comment>
<gene>
    <name evidence="3" type="ORF">Ari01nite_53830</name>
</gene>
<evidence type="ECO:0000313" key="4">
    <source>
        <dbReference type="Proteomes" id="UP000636960"/>
    </source>
</evidence>
<evidence type="ECO:0000256" key="1">
    <source>
        <dbReference type="ARBA" id="ARBA00007521"/>
    </source>
</evidence>
<protein>
    <submittedName>
        <fullName evidence="3">Uncharacterized protein</fullName>
    </submittedName>
</protein>
<dbReference type="Proteomes" id="UP000636960">
    <property type="component" value="Unassembled WGS sequence"/>
</dbReference>
<keyword evidence="2" id="KW-1277">Toxin-antitoxin system</keyword>
<evidence type="ECO:0000256" key="2">
    <source>
        <dbReference type="ARBA" id="ARBA00022649"/>
    </source>
</evidence>
<keyword evidence="4" id="KW-1185">Reference proteome</keyword>
<evidence type="ECO:0000313" key="3">
    <source>
        <dbReference type="EMBL" id="GIE97918.1"/>
    </source>
</evidence>
<dbReference type="GO" id="GO:0003677">
    <property type="term" value="F:DNA binding"/>
    <property type="evidence" value="ECO:0007669"/>
    <property type="project" value="InterPro"/>
</dbReference>
<dbReference type="AlphaFoldDB" id="A0A919K078"/>
<dbReference type="Pfam" id="PF02452">
    <property type="entry name" value="PemK_toxin"/>
    <property type="match status" value="1"/>
</dbReference>
<sequence length="100" mass="10377">MKRGDVWVKSRLGHEYKVVVVGNDGLTATRPYVLVVPISDVTDPGLVQPVVADGDGSALGVAQIPRVGEVSKASLIKQSGVLAPASVEMVDMALRAALAL</sequence>
<dbReference type="InterPro" id="IPR011067">
    <property type="entry name" value="Plasmid_toxin/cell-grow_inhib"/>
</dbReference>
<proteinExistence type="inferred from homology"/>
<organism evidence="3 4">
    <name type="scientific">Paractinoplanes rishiriensis</name>
    <dbReference type="NCBI Taxonomy" id="1050105"/>
    <lineage>
        <taxon>Bacteria</taxon>
        <taxon>Bacillati</taxon>
        <taxon>Actinomycetota</taxon>
        <taxon>Actinomycetes</taxon>
        <taxon>Micromonosporales</taxon>
        <taxon>Micromonosporaceae</taxon>
        <taxon>Paractinoplanes</taxon>
    </lineage>
</organism>
<name>A0A919K078_9ACTN</name>
<reference evidence="3" key="1">
    <citation type="submission" date="2021-01" db="EMBL/GenBank/DDBJ databases">
        <title>Whole genome shotgun sequence of Actinoplanes rishiriensis NBRC 108556.</title>
        <authorList>
            <person name="Komaki H."/>
            <person name="Tamura T."/>
        </authorList>
    </citation>
    <scope>NUCLEOTIDE SEQUENCE</scope>
    <source>
        <strain evidence="3">NBRC 108556</strain>
    </source>
</reference>
<dbReference type="RefSeq" id="WP_203784957.1">
    <property type="nucleotide sequence ID" value="NZ_BOMV01000059.1"/>
</dbReference>
<comment type="caution">
    <text evidence="3">The sequence shown here is derived from an EMBL/GenBank/DDBJ whole genome shotgun (WGS) entry which is preliminary data.</text>
</comment>